<keyword evidence="2" id="KW-1185">Reference proteome</keyword>
<dbReference type="eggNOG" id="ENOG5030CD5">
    <property type="taxonomic scope" value="Bacteria"/>
</dbReference>
<organism evidence="1 2">
    <name type="scientific">Pontibacillus yanchengensis Y32</name>
    <dbReference type="NCBI Taxonomy" id="1385514"/>
    <lineage>
        <taxon>Bacteria</taxon>
        <taxon>Bacillati</taxon>
        <taxon>Bacillota</taxon>
        <taxon>Bacilli</taxon>
        <taxon>Bacillales</taxon>
        <taxon>Bacillaceae</taxon>
        <taxon>Pontibacillus</taxon>
    </lineage>
</organism>
<dbReference type="Proteomes" id="UP000030147">
    <property type="component" value="Unassembled WGS sequence"/>
</dbReference>
<dbReference type="EMBL" id="AVBF01000002">
    <property type="protein sequence ID" value="KGP74508.1"/>
    <property type="molecule type" value="Genomic_DNA"/>
</dbReference>
<evidence type="ECO:0000313" key="1">
    <source>
        <dbReference type="EMBL" id="KGP74508.1"/>
    </source>
</evidence>
<protein>
    <submittedName>
        <fullName evidence="1">Uncharacterized protein</fullName>
    </submittedName>
</protein>
<reference evidence="1 2" key="1">
    <citation type="journal article" date="2015" name="Stand. Genomic Sci.">
        <title>High quality draft genome sequence of the moderately halophilic bacterium Pontibacillus yanchengensis Y32(T) and comparison among Pontibacillus genomes.</title>
        <authorList>
            <person name="Huang J."/>
            <person name="Qiao Z.X."/>
            <person name="Tang J.W."/>
            <person name="Wang G."/>
        </authorList>
    </citation>
    <scope>NUCLEOTIDE SEQUENCE [LARGE SCALE GENOMIC DNA]</scope>
    <source>
        <strain evidence="1 2">Y32</strain>
    </source>
</reference>
<dbReference type="RefSeq" id="WP_036815428.1">
    <property type="nucleotide sequence ID" value="NZ_AVBF01000002.1"/>
</dbReference>
<gene>
    <name evidence="1" type="ORF">N782_12295</name>
</gene>
<name>A0A0A2TJ98_9BACI</name>
<dbReference type="AlphaFoldDB" id="A0A0A2TJ98"/>
<comment type="caution">
    <text evidence="1">The sequence shown here is derived from an EMBL/GenBank/DDBJ whole genome shotgun (WGS) entry which is preliminary data.</text>
</comment>
<accession>A0A0A2TJ98</accession>
<dbReference type="OrthoDB" id="2691659at2"/>
<sequence>MIHQLKRIEKSPNRRASHKIVGISESDREEWLWTAFVKGKKVMWMFVSSRPLMLNGREVQWKGQETIPPEIEAHVNQVATQIGDLFKTVEVS</sequence>
<evidence type="ECO:0000313" key="2">
    <source>
        <dbReference type="Proteomes" id="UP000030147"/>
    </source>
</evidence>
<proteinExistence type="predicted"/>